<comment type="caution">
    <text evidence="1">The sequence shown here is derived from an EMBL/GenBank/DDBJ whole genome shotgun (WGS) entry which is preliminary data.</text>
</comment>
<gene>
    <name evidence="1" type="ORF">HRI_005203300</name>
</gene>
<reference evidence="1" key="1">
    <citation type="submission" date="2023-05" db="EMBL/GenBank/DDBJ databases">
        <title>Genome and transcriptome analyses reveal genes involved in the formation of fine ridges on petal epidermal cells in Hibiscus trionum.</title>
        <authorList>
            <person name="Koshimizu S."/>
            <person name="Masuda S."/>
            <person name="Ishii T."/>
            <person name="Shirasu K."/>
            <person name="Hoshino A."/>
            <person name="Arita M."/>
        </authorList>
    </citation>
    <scope>NUCLEOTIDE SEQUENCE</scope>
    <source>
        <strain evidence="1">Hamamatsu line</strain>
    </source>
</reference>
<dbReference type="OrthoDB" id="1750912at2759"/>
<dbReference type="SUPFAM" id="SSF56219">
    <property type="entry name" value="DNase I-like"/>
    <property type="match status" value="1"/>
</dbReference>
<dbReference type="AlphaFoldDB" id="A0A9W7MXT1"/>
<dbReference type="PANTHER" id="PTHR33710">
    <property type="entry name" value="BNAC02G09200D PROTEIN"/>
    <property type="match status" value="1"/>
</dbReference>
<protein>
    <recommendedName>
        <fullName evidence="3">Endonuclease/exonuclease/phosphatase domain-containing protein</fullName>
    </recommendedName>
</protein>
<evidence type="ECO:0008006" key="3">
    <source>
        <dbReference type="Google" id="ProtNLM"/>
    </source>
</evidence>
<keyword evidence="2" id="KW-1185">Reference proteome</keyword>
<name>A0A9W7MXT1_HIBTR</name>
<dbReference type="EMBL" id="BSYR01000077">
    <property type="protein sequence ID" value="GMJ15341.1"/>
    <property type="molecule type" value="Genomic_DNA"/>
</dbReference>
<sequence length="100" mass="11642">MVAFSEFIDDLKLVDLPKFTWSSLRDSPSYSRLDRFLLSVEFVSRWPSLIQHTLARGISDHNHVKLSISSLSWGPKPFKWFHHWGDDKDLLESLKKVQGS</sequence>
<evidence type="ECO:0000313" key="2">
    <source>
        <dbReference type="Proteomes" id="UP001165190"/>
    </source>
</evidence>
<dbReference type="InterPro" id="IPR036691">
    <property type="entry name" value="Endo/exonu/phosph_ase_sf"/>
</dbReference>
<dbReference type="PANTHER" id="PTHR33710:SF64">
    <property type="entry name" value="ENDONUCLEASE_EXONUCLEASE_PHOSPHATASE DOMAIN-CONTAINING PROTEIN"/>
    <property type="match status" value="1"/>
</dbReference>
<proteinExistence type="predicted"/>
<dbReference type="Gene3D" id="3.60.10.10">
    <property type="entry name" value="Endonuclease/exonuclease/phosphatase"/>
    <property type="match status" value="1"/>
</dbReference>
<dbReference type="Proteomes" id="UP001165190">
    <property type="component" value="Unassembled WGS sequence"/>
</dbReference>
<evidence type="ECO:0000313" key="1">
    <source>
        <dbReference type="EMBL" id="GMJ15341.1"/>
    </source>
</evidence>
<accession>A0A9W7MXT1</accession>
<organism evidence="1 2">
    <name type="scientific">Hibiscus trionum</name>
    <name type="common">Flower of an hour</name>
    <dbReference type="NCBI Taxonomy" id="183268"/>
    <lineage>
        <taxon>Eukaryota</taxon>
        <taxon>Viridiplantae</taxon>
        <taxon>Streptophyta</taxon>
        <taxon>Embryophyta</taxon>
        <taxon>Tracheophyta</taxon>
        <taxon>Spermatophyta</taxon>
        <taxon>Magnoliopsida</taxon>
        <taxon>eudicotyledons</taxon>
        <taxon>Gunneridae</taxon>
        <taxon>Pentapetalae</taxon>
        <taxon>rosids</taxon>
        <taxon>malvids</taxon>
        <taxon>Malvales</taxon>
        <taxon>Malvaceae</taxon>
        <taxon>Malvoideae</taxon>
        <taxon>Hibiscus</taxon>
    </lineage>
</organism>